<sequence length="126" mass="13672">MPRENHNLGKNDPMNHGNRRGRQDSDSEDEERERTTTTTTTTALASPPVSLPQLMFHSSGAGSSNPPLPAPERPMDLSHVQSILRDVLEMLENDDFSDLDGSSSSSRGGGGGTVPRNDHSDEFEAQ</sequence>
<dbReference type="EMBL" id="CAICTM010000209">
    <property type="protein sequence ID" value="CAB9504837.1"/>
    <property type="molecule type" value="Genomic_DNA"/>
</dbReference>
<evidence type="ECO:0000256" key="1">
    <source>
        <dbReference type="SAM" id="MobiDB-lite"/>
    </source>
</evidence>
<protein>
    <submittedName>
        <fullName evidence="2">Uncharacterized protein</fullName>
    </submittedName>
</protein>
<proteinExistence type="predicted"/>
<accession>A0A9N8H9L3</accession>
<organism evidence="2 3">
    <name type="scientific">Seminavis robusta</name>
    <dbReference type="NCBI Taxonomy" id="568900"/>
    <lineage>
        <taxon>Eukaryota</taxon>
        <taxon>Sar</taxon>
        <taxon>Stramenopiles</taxon>
        <taxon>Ochrophyta</taxon>
        <taxon>Bacillariophyta</taxon>
        <taxon>Bacillariophyceae</taxon>
        <taxon>Bacillariophycidae</taxon>
        <taxon>Naviculales</taxon>
        <taxon>Naviculaceae</taxon>
        <taxon>Seminavis</taxon>
    </lineage>
</organism>
<feature type="compositionally biased region" description="Basic and acidic residues" evidence="1">
    <location>
        <begin position="116"/>
        <end position="126"/>
    </location>
</feature>
<name>A0A9N8H9L3_9STRA</name>
<feature type="region of interest" description="Disordered" evidence="1">
    <location>
        <begin position="1"/>
        <end position="78"/>
    </location>
</feature>
<reference evidence="2" key="1">
    <citation type="submission" date="2020-06" db="EMBL/GenBank/DDBJ databases">
        <authorList>
            <consortium name="Plant Systems Biology data submission"/>
        </authorList>
    </citation>
    <scope>NUCLEOTIDE SEQUENCE</scope>
    <source>
        <strain evidence="2">D6</strain>
    </source>
</reference>
<dbReference type="AlphaFoldDB" id="A0A9N8H9L3"/>
<keyword evidence="3" id="KW-1185">Reference proteome</keyword>
<evidence type="ECO:0000313" key="3">
    <source>
        <dbReference type="Proteomes" id="UP001153069"/>
    </source>
</evidence>
<evidence type="ECO:0000313" key="2">
    <source>
        <dbReference type="EMBL" id="CAB9504837.1"/>
    </source>
</evidence>
<comment type="caution">
    <text evidence="2">The sequence shown here is derived from an EMBL/GenBank/DDBJ whole genome shotgun (WGS) entry which is preliminary data.</text>
</comment>
<dbReference type="Proteomes" id="UP001153069">
    <property type="component" value="Unassembled WGS sequence"/>
</dbReference>
<gene>
    <name evidence="2" type="ORF">SEMRO_210_G087680.1</name>
</gene>
<feature type="region of interest" description="Disordered" evidence="1">
    <location>
        <begin position="94"/>
        <end position="126"/>
    </location>
</feature>